<protein>
    <submittedName>
        <fullName evidence="1">Uncharacterized protein</fullName>
    </submittedName>
</protein>
<proteinExistence type="predicted"/>
<gene>
    <name evidence="1" type="ORF">B296_00033294</name>
</gene>
<evidence type="ECO:0000313" key="1">
    <source>
        <dbReference type="EMBL" id="RRT63814.1"/>
    </source>
</evidence>
<sequence length="107" mass="11997">MADLRELKVSSMCILVLPKKPASIMGIGVGIHFDWRERELSHMADLIRELKVSSICILVLPKKPASIMGIGVGKHFDWVVGFAEHSSHSARHWLKEIKAIYVKFSSS</sequence>
<comment type="caution">
    <text evidence="1">The sequence shown here is derived from an EMBL/GenBank/DDBJ whole genome shotgun (WGS) entry which is preliminary data.</text>
</comment>
<accession>A0A426ZIT5</accession>
<evidence type="ECO:0000313" key="2">
    <source>
        <dbReference type="Proteomes" id="UP000287651"/>
    </source>
</evidence>
<reference evidence="1 2" key="1">
    <citation type="journal article" date="2014" name="Agronomy (Basel)">
        <title>A Draft Genome Sequence for Ensete ventricosum, the Drought-Tolerant Tree Against Hunger.</title>
        <authorList>
            <person name="Harrison J."/>
            <person name="Moore K.A."/>
            <person name="Paszkiewicz K."/>
            <person name="Jones T."/>
            <person name="Grant M."/>
            <person name="Ambacheew D."/>
            <person name="Muzemil S."/>
            <person name="Studholme D.J."/>
        </authorList>
    </citation>
    <scope>NUCLEOTIDE SEQUENCE [LARGE SCALE GENOMIC DNA]</scope>
</reference>
<dbReference type="Proteomes" id="UP000287651">
    <property type="component" value="Unassembled WGS sequence"/>
</dbReference>
<organism evidence="1 2">
    <name type="scientific">Ensete ventricosum</name>
    <name type="common">Abyssinian banana</name>
    <name type="synonym">Musa ensete</name>
    <dbReference type="NCBI Taxonomy" id="4639"/>
    <lineage>
        <taxon>Eukaryota</taxon>
        <taxon>Viridiplantae</taxon>
        <taxon>Streptophyta</taxon>
        <taxon>Embryophyta</taxon>
        <taxon>Tracheophyta</taxon>
        <taxon>Spermatophyta</taxon>
        <taxon>Magnoliopsida</taxon>
        <taxon>Liliopsida</taxon>
        <taxon>Zingiberales</taxon>
        <taxon>Musaceae</taxon>
        <taxon>Ensete</taxon>
    </lineage>
</organism>
<dbReference type="AlphaFoldDB" id="A0A426ZIT5"/>
<dbReference type="EMBL" id="AMZH03006447">
    <property type="protein sequence ID" value="RRT63814.1"/>
    <property type="molecule type" value="Genomic_DNA"/>
</dbReference>
<name>A0A426ZIT5_ENSVE</name>